<dbReference type="GO" id="GO:0005737">
    <property type="term" value="C:cytoplasm"/>
    <property type="evidence" value="ECO:0007669"/>
    <property type="project" value="TreeGrafter"/>
</dbReference>
<dbReference type="CDD" id="cd03477">
    <property type="entry name" value="Rieske_YhfW_C"/>
    <property type="match status" value="1"/>
</dbReference>
<comment type="caution">
    <text evidence="7">The sequence shown here is derived from an EMBL/GenBank/DDBJ whole genome shotgun (WGS) entry which is preliminary data.</text>
</comment>
<dbReference type="InterPro" id="IPR036922">
    <property type="entry name" value="Rieske_2Fe-2S_sf"/>
</dbReference>
<keyword evidence="2" id="KW-0479">Metal-binding</keyword>
<dbReference type="PRINTS" id="PR00162">
    <property type="entry name" value="RIESKE"/>
</dbReference>
<keyword evidence="5" id="KW-1015">Disulfide bond</keyword>
<dbReference type="AlphaFoldDB" id="A0A0N0C3M8"/>
<dbReference type="PROSITE" id="PS51296">
    <property type="entry name" value="RIESKE"/>
    <property type="match status" value="1"/>
</dbReference>
<dbReference type="InterPro" id="IPR036188">
    <property type="entry name" value="FAD/NAD-bd_sf"/>
</dbReference>
<dbReference type="RefSeq" id="WP_053782758.1">
    <property type="nucleotide sequence ID" value="NZ_LITU01000070.1"/>
</dbReference>
<keyword evidence="4" id="KW-0411">Iron-sulfur</keyword>
<dbReference type="GO" id="GO:0016705">
    <property type="term" value="F:oxidoreductase activity, acting on paired donors, with incorporation or reduction of molecular oxygen"/>
    <property type="evidence" value="ECO:0007669"/>
    <property type="project" value="UniProtKB-ARBA"/>
</dbReference>
<dbReference type="PATRIC" id="fig|1705561.3.peg.4531"/>
<dbReference type="OrthoDB" id="9767869at2"/>
<dbReference type="SUPFAM" id="SSF50022">
    <property type="entry name" value="ISP domain"/>
    <property type="match status" value="1"/>
</dbReference>
<dbReference type="PANTHER" id="PTHR13847:SF274">
    <property type="entry name" value="RIESKE 2FE-2S IRON-SULFUR PROTEIN YHFW-RELATED"/>
    <property type="match status" value="1"/>
</dbReference>
<dbReference type="FunFam" id="2.102.10.10:FF:000014">
    <property type="entry name" value="Oxidoreductase, FAD dependent"/>
    <property type="match status" value="1"/>
</dbReference>
<dbReference type="EMBL" id="LITU01000070">
    <property type="protein sequence ID" value="KOY14567.1"/>
    <property type="molecule type" value="Genomic_DNA"/>
</dbReference>
<protein>
    <submittedName>
        <fullName evidence="7">(2Fe-2S)-binding protein</fullName>
    </submittedName>
</protein>
<dbReference type="GO" id="GO:0046872">
    <property type="term" value="F:metal ion binding"/>
    <property type="evidence" value="ECO:0007669"/>
    <property type="project" value="UniProtKB-KW"/>
</dbReference>
<sequence>MNDHQQPPTGLPSIPESLWRATNTFNEYPKLTEDITADVAIIGAGIAGITTAYLLAQTGMRVVVLEAGKVLDGTTGHTTAKVSAQHGVIFDELLHHFGEEQARMYYEGNAKAAKWMRDLVKEKQIDCQWAEEDAYVYIQSEENLKKLEIELTAYGKLNIPGEWVDPLPIPVPSRAGIKMPGQARFDPLRYLHYLLESAVKQGVRIFEHTTVTDVEEDASLHVRTYENGPSVTAEHVVVASHFPVYDPEFYFSRLHAERSYAVVVEPQKSFTGGMYISDDEPYRSLRTVIHEGKEHILFGGENHKTGQGICTVGHYENLERYAAETFGIRNIPFRWSAQDLISIDKVPYIGPITGRHERVYVATGFAKWGMTTGTMAGHILTDRITGRDNSYAAVFDPARFKVDPGVKNFLVENVNVATELISGKVGIIHKNTGQLGNDEGAVVRHDGKRAGAYKDPTGKLFLVDTTCTHLGCEVEWNAGERSWDCPCHGSRFDYAGKVIEGPAVKDLTVLDAQE</sequence>
<dbReference type="GO" id="GO:0051537">
    <property type="term" value="F:2 iron, 2 sulfur cluster binding"/>
    <property type="evidence" value="ECO:0007669"/>
    <property type="project" value="UniProtKB-KW"/>
</dbReference>
<keyword evidence="8" id="KW-1185">Reference proteome</keyword>
<evidence type="ECO:0000313" key="7">
    <source>
        <dbReference type="EMBL" id="KOY14567.1"/>
    </source>
</evidence>
<evidence type="ECO:0000256" key="1">
    <source>
        <dbReference type="ARBA" id="ARBA00022714"/>
    </source>
</evidence>
<dbReference type="PANTHER" id="PTHR13847">
    <property type="entry name" value="SARCOSINE DEHYDROGENASE-RELATED"/>
    <property type="match status" value="1"/>
</dbReference>
<dbReference type="Gene3D" id="3.30.9.10">
    <property type="entry name" value="D-Amino Acid Oxidase, subunit A, domain 2"/>
    <property type="match status" value="1"/>
</dbReference>
<dbReference type="GO" id="GO:0016020">
    <property type="term" value="C:membrane"/>
    <property type="evidence" value="ECO:0007669"/>
    <property type="project" value="InterPro"/>
</dbReference>
<dbReference type="InterPro" id="IPR006076">
    <property type="entry name" value="FAD-dep_OxRdtase"/>
</dbReference>
<dbReference type="InterPro" id="IPR005805">
    <property type="entry name" value="Rieske_Fe-S_prot_C"/>
</dbReference>
<keyword evidence="3" id="KW-0408">Iron</keyword>
<dbReference type="InterPro" id="IPR038010">
    <property type="entry name" value="YhfW_C"/>
</dbReference>
<gene>
    <name evidence="7" type="ORF">AMS66_21705</name>
</gene>
<dbReference type="Gene3D" id="3.50.50.60">
    <property type="entry name" value="FAD/NAD(P)-binding domain"/>
    <property type="match status" value="1"/>
</dbReference>
<proteinExistence type="predicted"/>
<evidence type="ECO:0000256" key="2">
    <source>
        <dbReference type="ARBA" id="ARBA00022723"/>
    </source>
</evidence>
<dbReference type="GO" id="GO:0004497">
    <property type="term" value="F:monooxygenase activity"/>
    <property type="evidence" value="ECO:0007669"/>
    <property type="project" value="UniProtKB-ARBA"/>
</dbReference>
<evidence type="ECO:0000259" key="6">
    <source>
        <dbReference type="PROSITE" id="PS51296"/>
    </source>
</evidence>
<reference evidence="7 8" key="1">
    <citation type="submission" date="2015-08" db="EMBL/GenBank/DDBJ databases">
        <title>Draft genome sequence of cellulolytic and xylanolytic Paenibacillus sp. A59, isolated from a decaying forest soil from Patagonia, Argentina.</title>
        <authorList>
            <person name="Ghio S."/>
            <person name="Caceres A.M."/>
            <person name="Talia P."/>
            <person name="Grasso D."/>
            <person name="Campos E."/>
        </authorList>
    </citation>
    <scope>NUCLEOTIDE SEQUENCE [LARGE SCALE GENOMIC DNA]</scope>
    <source>
        <strain evidence="7 8">A59</strain>
    </source>
</reference>
<evidence type="ECO:0000313" key="8">
    <source>
        <dbReference type="Proteomes" id="UP000037688"/>
    </source>
</evidence>
<keyword evidence="1" id="KW-0001">2Fe-2S</keyword>
<feature type="domain" description="Rieske" evidence="6">
    <location>
        <begin position="427"/>
        <end position="514"/>
    </location>
</feature>
<organism evidence="7 8">
    <name type="scientific">Paenibacillus xylanivorans</name>
    <dbReference type="NCBI Taxonomy" id="1705561"/>
    <lineage>
        <taxon>Bacteria</taxon>
        <taxon>Bacillati</taxon>
        <taxon>Bacillota</taxon>
        <taxon>Bacilli</taxon>
        <taxon>Bacillales</taxon>
        <taxon>Paenibacillaceae</taxon>
        <taxon>Paenibacillus</taxon>
    </lineage>
</organism>
<dbReference type="InterPro" id="IPR017941">
    <property type="entry name" value="Rieske_2Fe-2S"/>
</dbReference>
<dbReference type="Pfam" id="PF01266">
    <property type="entry name" value="DAO"/>
    <property type="match status" value="1"/>
</dbReference>
<dbReference type="Proteomes" id="UP000037688">
    <property type="component" value="Unassembled WGS sequence"/>
</dbReference>
<dbReference type="Gene3D" id="2.102.10.10">
    <property type="entry name" value="Rieske [2Fe-2S] iron-sulphur domain"/>
    <property type="match status" value="1"/>
</dbReference>
<evidence type="ECO:0000256" key="4">
    <source>
        <dbReference type="ARBA" id="ARBA00023014"/>
    </source>
</evidence>
<dbReference type="SUPFAM" id="SSF51905">
    <property type="entry name" value="FAD/NAD(P)-binding domain"/>
    <property type="match status" value="1"/>
</dbReference>
<evidence type="ECO:0000256" key="5">
    <source>
        <dbReference type="ARBA" id="ARBA00023157"/>
    </source>
</evidence>
<accession>A0A0N0C3M8</accession>
<evidence type="ECO:0000256" key="3">
    <source>
        <dbReference type="ARBA" id="ARBA00023004"/>
    </source>
</evidence>
<name>A0A0N0C3M8_9BACL</name>
<dbReference type="Pfam" id="PF00355">
    <property type="entry name" value="Rieske"/>
    <property type="match status" value="1"/>
</dbReference>